<evidence type="ECO:0000256" key="4">
    <source>
        <dbReference type="ARBA" id="ARBA00008276"/>
    </source>
</evidence>
<evidence type="ECO:0000256" key="8">
    <source>
        <dbReference type="ARBA" id="ARBA00022598"/>
    </source>
</evidence>
<feature type="domain" description="Mur ligase C-terminal" evidence="22">
    <location>
        <begin position="279"/>
        <end position="398"/>
    </location>
</feature>
<sequence>MTSRADLADWLRYLEGLHPRAIDLGLERVGAVADALELRPPRCSTLTVAGTNGKGSVVAVTAAGLRAAGHSVGVYTSPHLIDFNERIVIDDKPVPDEALLAAFEEIERSRGDISLSYFEFATLAALWLFRRASVDWQVLEVGLGGRLDAVNILDPDIAVITSIGLDHTEWLGPTREAIAPEKAGIARRGKPVVVLETDPPDSLAESLESMGADIKWRGRDWTMSAEQVHLCDGGQVALPDIDGLLSDNIGGALQALSLAGVVIDAPMLDELASVRVPGRRQRRHWKGHEVLLDVAHNLESVEAMVASLESLPGGERTLALFAAMADKPIHAMLNACAGCFDRWFLPDLAEQPRAMKPADIAALMPEVISTCFDDFDDAWSAVTAALVPGDRLIVFGSFITVGAALARLD</sequence>
<dbReference type="UniPathway" id="UPA00077">
    <property type="reaction ID" value="UER00157"/>
</dbReference>
<feature type="domain" description="Mur ligase central" evidence="23">
    <location>
        <begin position="48"/>
        <end position="200"/>
    </location>
</feature>
<accession>B8KYD9</accession>
<comment type="catalytic activity">
    <reaction evidence="20">
        <text>7,8-dihydropteroate + L-glutamate + ATP = 7,8-dihydrofolate + ADP + phosphate + H(+)</text>
        <dbReference type="Rhea" id="RHEA:23584"/>
        <dbReference type="ChEBI" id="CHEBI:15378"/>
        <dbReference type="ChEBI" id="CHEBI:17839"/>
        <dbReference type="ChEBI" id="CHEBI:29985"/>
        <dbReference type="ChEBI" id="CHEBI:30616"/>
        <dbReference type="ChEBI" id="CHEBI:43474"/>
        <dbReference type="ChEBI" id="CHEBI:57451"/>
        <dbReference type="ChEBI" id="CHEBI:456216"/>
        <dbReference type="EC" id="6.3.2.12"/>
    </reaction>
</comment>
<dbReference type="HOGENOM" id="CLU_015869_1_0_6"/>
<dbReference type="GO" id="GO:0005737">
    <property type="term" value="C:cytoplasm"/>
    <property type="evidence" value="ECO:0007669"/>
    <property type="project" value="TreeGrafter"/>
</dbReference>
<evidence type="ECO:0000256" key="2">
    <source>
        <dbReference type="ARBA" id="ARBA00004799"/>
    </source>
</evidence>
<dbReference type="eggNOG" id="COG0285">
    <property type="taxonomic scope" value="Bacteria"/>
</dbReference>
<dbReference type="InterPro" id="IPR036615">
    <property type="entry name" value="Mur_ligase_C_dom_sf"/>
</dbReference>
<organism evidence="24 25">
    <name type="scientific">Luminiphilus syltensis NOR5-1B</name>
    <dbReference type="NCBI Taxonomy" id="565045"/>
    <lineage>
        <taxon>Bacteria</taxon>
        <taxon>Pseudomonadati</taxon>
        <taxon>Pseudomonadota</taxon>
        <taxon>Gammaproteobacteria</taxon>
        <taxon>Cellvibrionales</taxon>
        <taxon>Halieaceae</taxon>
        <taxon>Luminiphilus</taxon>
    </lineage>
</organism>
<proteinExistence type="inferred from homology"/>
<comment type="similarity">
    <text evidence="4 21">Belongs to the folylpolyglutamate synthase family.</text>
</comment>
<keyword evidence="12" id="KW-0460">Magnesium</keyword>
<dbReference type="EC" id="6.3.2.12" evidence="5"/>
<comment type="function">
    <text evidence="1">Functions in two distinct reactions of the de novo folate biosynthetic pathway. Catalyzes the addition of a glutamate residue to dihydropteroate (7,8-dihydropteroate or H2Pte) to form dihydrofolate (7,8-dihydrofolate monoglutamate or H2Pte-Glu). Also catalyzes successive additions of L-glutamate to tetrahydrofolate or 10-formyltetrahydrofolate or 5,10-methylenetetrahydrofolate, leading to folylpolyglutamate derivatives.</text>
</comment>
<dbReference type="OrthoDB" id="9809356at2"/>
<dbReference type="PANTHER" id="PTHR11136:SF0">
    <property type="entry name" value="DIHYDROFOLATE SYNTHETASE-RELATED"/>
    <property type="match status" value="1"/>
</dbReference>
<dbReference type="PIRSF" id="PIRSF001563">
    <property type="entry name" value="Folylpolyglu_synth"/>
    <property type="match status" value="1"/>
</dbReference>
<evidence type="ECO:0000313" key="24">
    <source>
        <dbReference type="EMBL" id="EED36442.1"/>
    </source>
</evidence>
<evidence type="ECO:0000256" key="19">
    <source>
        <dbReference type="ARBA" id="ARBA00049035"/>
    </source>
</evidence>
<dbReference type="PANTHER" id="PTHR11136">
    <property type="entry name" value="FOLYLPOLYGLUTAMATE SYNTHASE-RELATED"/>
    <property type="match status" value="1"/>
</dbReference>
<dbReference type="EMBL" id="DS999411">
    <property type="protein sequence ID" value="EED36442.1"/>
    <property type="molecule type" value="Genomic_DNA"/>
</dbReference>
<dbReference type="AlphaFoldDB" id="B8KYD9"/>
<dbReference type="InterPro" id="IPR001645">
    <property type="entry name" value="Folylpolyglutamate_synth"/>
</dbReference>
<evidence type="ECO:0000259" key="23">
    <source>
        <dbReference type="Pfam" id="PF08245"/>
    </source>
</evidence>
<dbReference type="InterPro" id="IPR013221">
    <property type="entry name" value="Mur_ligase_cen"/>
</dbReference>
<evidence type="ECO:0000256" key="15">
    <source>
        <dbReference type="ARBA" id="ARBA00030592"/>
    </source>
</evidence>
<evidence type="ECO:0000256" key="10">
    <source>
        <dbReference type="ARBA" id="ARBA00022741"/>
    </source>
</evidence>
<dbReference type="InterPro" id="IPR036565">
    <property type="entry name" value="Mur-like_cat_sf"/>
</dbReference>
<comment type="pathway">
    <text evidence="2">Cofactor biosynthesis; tetrahydrofolate biosynthesis; 7,8-dihydrofolate from 2-amino-4-hydroxy-6-hydroxymethyl-7,8-dihydropteridine diphosphate and 4-aminobenzoate: step 2/2.</text>
</comment>
<evidence type="ECO:0000256" key="18">
    <source>
        <dbReference type="ARBA" id="ARBA00047808"/>
    </source>
</evidence>
<dbReference type="SUPFAM" id="SSF53623">
    <property type="entry name" value="MurD-like peptide ligases, catalytic domain"/>
    <property type="match status" value="1"/>
</dbReference>
<evidence type="ECO:0000256" key="17">
    <source>
        <dbReference type="ARBA" id="ARBA00047493"/>
    </source>
</evidence>
<dbReference type="EC" id="6.3.2.17" evidence="6"/>
<dbReference type="Pfam" id="PF02875">
    <property type="entry name" value="Mur_ligase_C"/>
    <property type="match status" value="1"/>
</dbReference>
<dbReference type="GO" id="GO:0008841">
    <property type="term" value="F:dihydrofolate synthase activity"/>
    <property type="evidence" value="ECO:0007669"/>
    <property type="project" value="UniProtKB-EC"/>
</dbReference>
<evidence type="ECO:0000256" key="1">
    <source>
        <dbReference type="ARBA" id="ARBA00002714"/>
    </source>
</evidence>
<comment type="pathway">
    <text evidence="3">Cofactor biosynthesis; tetrahydrofolylpolyglutamate biosynthesis.</text>
</comment>
<dbReference type="SUPFAM" id="SSF53244">
    <property type="entry name" value="MurD-like peptide ligases, peptide-binding domain"/>
    <property type="match status" value="1"/>
</dbReference>
<keyword evidence="25" id="KW-1185">Reference proteome</keyword>
<dbReference type="GO" id="GO:0046654">
    <property type="term" value="P:tetrahydrofolate biosynthetic process"/>
    <property type="evidence" value="ECO:0007669"/>
    <property type="project" value="UniProtKB-UniPathway"/>
</dbReference>
<comment type="catalytic activity">
    <reaction evidence="18">
        <text>10-formyltetrahydrofolyl-(gamma-L-Glu)(n) + L-glutamate + ATP = 10-formyltetrahydrofolyl-(gamma-L-Glu)(n+1) + ADP + phosphate + H(+)</text>
        <dbReference type="Rhea" id="RHEA:51904"/>
        <dbReference type="Rhea" id="RHEA-COMP:13088"/>
        <dbReference type="Rhea" id="RHEA-COMP:14300"/>
        <dbReference type="ChEBI" id="CHEBI:15378"/>
        <dbReference type="ChEBI" id="CHEBI:29985"/>
        <dbReference type="ChEBI" id="CHEBI:30616"/>
        <dbReference type="ChEBI" id="CHEBI:43474"/>
        <dbReference type="ChEBI" id="CHEBI:134413"/>
        <dbReference type="ChEBI" id="CHEBI:456216"/>
        <dbReference type="EC" id="6.3.2.17"/>
    </reaction>
</comment>
<keyword evidence="10 21" id="KW-0547">Nucleotide-binding</keyword>
<protein>
    <recommendedName>
        <fullName evidence="7">Dihydrofolate synthase/folylpolyglutamate synthase</fullName>
        <ecNumber evidence="5">6.3.2.12</ecNumber>
        <ecNumber evidence="6">6.3.2.17</ecNumber>
    </recommendedName>
    <alternativeName>
        <fullName evidence="16">Folylpoly-gamma-glutamate synthetase-dihydrofolate synthetase</fullName>
    </alternativeName>
    <alternativeName>
        <fullName evidence="14">Folylpolyglutamate synthetase</fullName>
    </alternativeName>
    <alternativeName>
        <fullName evidence="15">Tetrahydrofolylpolyglutamate synthase</fullName>
    </alternativeName>
</protein>
<evidence type="ECO:0000259" key="22">
    <source>
        <dbReference type="Pfam" id="PF02875"/>
    </source>
</evidence>
<dbReference type="Gene3D" id="3.90.190.20">
    <property type="entry name" value="Mur ligase, C-terminal domain"/>
    <property type="match status" value="1"/>
</dbReference>
<evidence type="ECO:0000256" key="9">
    <source>
        <dbReference type="ARBA" id="ARBA00022723"/>
    </source>
</evidence>
<comment type="catalytic activity">
    <reaction evidence="19">
        <text>(6R)-5,10-methylenetetrahydrofolyl-(gamma-L-Glu)(n) + L-glutamate + ATP = (6R)-5,10-methylenetetrahydrofolyl-(gamma-L-Glu)(n+1) + ADP + phosphate + H(+)</text>
        <dbReference type="Rhea" id="RHEA:51912"/>
        <dbReference type="Rhea" id="RHEA-COMP:13257"/>
        <dbReference type="Rhea" id="RHEA-COMP:13258"/>
        <dbReference type="ChEBI" id="CHEBI:15378"/>
        <dbReference type="ChEBI" id="CHEBI:29985"/>
        <dbReference type="ChEBI" id="CHEBI:30616"/>
        <dbReference type="ChEBI" id="CHEBI:43474"/>
        <dbReference type="ChEBI" id="CHEBI:136572"/>
        <dbReference type="ChEBI" id="CHEBI:456216"/>
        <dbReference type="EC" id="6.3.2.17"/>
    </reaction>
</comment>
<dbReference type="GO" id="GO:0005524">
    <property type="term" value="F:ATP binding"/>
    <property type="evidence" value="ECO:0007669"/>
    <property type="project" value="UniProtKB-KW"/>
</dbReference>
<evidence type="ECO:0000313" key="25">
    <source>
        <dbReference type="Proteomes" id="UP000004699"/>
    </source>
</evidence>
<evidence type="ECO:0000256" key="12">
    <source>
        <dbReference type="ARBA" id="ARBA00022842"/>
    </source>
</evidence>
<gene>
    <name evidence="24" type="primary">folC</name>
    <name evidence="24" type="ORF">NOR51B_2393</name>
</gene>
<dbReference type="GO" id="GO:0004326">
    <property type="term" value="F:tetrahydrofolylpolyglutamate synthase activity"/>
    <property type="evidence" value="ECO:0007669"/>
    <property type="project" value="UniProtKB-EC"/>
</dbReference>
<evidence type="ECO:0000256" key="6">
    <source>
        <dbReference type="ARBA" id="ARBA00013025"/>
    </source>
</evidence>
<dbReference type="Pfam" id="PF08245">
    <property type="entry name" value="Mur_ligase_M"/>
    <property type="match status" value="1"/>
</dbReference>
<evidence type="ECO:0000256" key="13">
    <source>
        <dbReference type="ARBA" id="ARBA00022909"/>
    </source>
</evidence>
<evidence type="ECO:0000256" key="20">
    <source>
        <dbReference type="ARBA" id="ARBA00049161"/>
    </source>
</evidence>
<evidence type="ECO:0000256" key="16">
    <source>
        <dbReference type="ARBA" id="ARBA00032510"/>
    </source>
</evidence>
<keyword evidence="11 21" id="KW-0067">ATP-binding</keyword>
<name>B8KYD9_9GAMM</name>
<reference evidence="25" key="1">
    <citation type="journal article" date="2013" name="BMC Microbiol.">
        <title>Taxonomy and evolution of bacteriochlorophyll a-containing members of the OM60/NOR5 clade of marine gammaproteobacteria: description of Luminiphilus syltensis gen. nov., sp. nov., reclassification of Haliea rubra as Pseudohaliea rubra gen. nov., comb. nov., and emendation of Chromatocurvus halotolerans.</title>
        <authorList>
            <person name="Spring S."/>
            <person name="Riedel T."/>
            <person name="Sproer C."/>
            <person name="Yan S."/>
            <person name="Harder J."/>
            <person name="Fuchs B.M."/>
        </authorList>
    </citation>
    <scope>NUCLEOTIDE SEQUENCE [LARGE SCALE GENOMIC DNA]</scope>
    <source>
        <strain evidence="25">NOR51-B</strain>
    </source>
</reference>
<dbReference type="GO" id="GO:0046872">
    <property type="term" value="F:metal ion binding"/>
    <property type="evidence" value="ECO:0007669"/>
    <property type="project" value="UniProtKB-KW"/>
</dbReference>
<evidence type="ECO:0000256" key="21">
    <source>
        <dbReference type="PIRNR" id="PIRNR001563"/>
    </source>
</evidence>
<dbReference type="InterPro" id="IPR004101">
    <property type="entry name" value="Mur_ligase_C"/>
</dbReference>
<dbReference type="GO" id="GO:0046656">
    <property type="term" value="P:folic acid biosynthetic process"/>
    <property type="evidence" value="ECO:0007669"/>
    <property type="project" value="UniProtKB-KW"/>
</dbReference>
<dbReference type="RefSeq" id="WP_009021185.1">
    <property type="nucleotide sequence ID" value="NZ_DS999411.1"/>
</dbReference>
<evidence type="ECO:0000256" key="5">
    <source>
        <dbReference type="ARBA" id="ARBA00013023"/>
    </source>
</evidence>
<keyword evidence="8 21" id="KW-0436">Ligase</keyword>
<dbReference type="NCBIfam" id="TIGR01499">
    <property type="entry name" value="folC"/>
    <property type="match status" value="1"/>
</dbReference>
<keyword evidence="9" id="KW-0479">Metal-binding</keyword>
<comment type="catalytic activity">
    <reaction evidence="17">
        <text>(6S)-5,6,7,8-tetrahydrofolyl-(gamma-L-Glu)(n) + L-glutamate + ATP = (6S)-5,6,7,8-tetrahydrofolyl-(gamma-L-Glu)(n+1) + ADP + phosphate + H(+)</text>
        <dbReference type="Rhea" id="RHEA:10580"/>
        <dbReference type="Rhea" id="RHEA-COMP:14738"/>
        <dbReference type="Rhea" id="RHEA-COMP:14740"/>
        <dbReference type="ChEBI" id="CHEBI:15378"/>
        <dbReference type="ChEBI" id="CHEBI:29985"/>
        <dbReference type="ChEBI" id="CHEBI:30616"/>
        <dbReference type="ChEBI" id="CHEBI:43474"/>
        <dbReference type="ChEBI" id="CHEBI:141005"/>
        <dbReference type="ChEBI" id="CHEBI:456216"/>
        <dbReference type="EC" id="6.3.2.17"/>
    </reaction>
</comment>
<dbReference type="STRING" id="565045.NOR51B_2393"/>
<evidence type="ECO:0000256" key="11">
    <source>
        <dbReference type="ARBA" id="ARBA00022840"/>
    </source>
</evidence>
<keyword evidence="13" id="KW-0289">Folate biosynthesis</keyword>
<dbReference type="Gene3D" id="3.40.1190.10">
    <property type="entry name" value="Mur-like, catalytic domain"/>
    <property type="match status" value="1"/>
</dbReference>
<evidence type="ECO:0000256" key="3">
    <source>
        <dbReference type="ARBA" id="ARBA00005150"/>
    </source>
</evidence>
<evidence type="ECO:0000256" key="7">
    <source>
        <dbReference type="ARBA" id="ARBA00019357"/>
    </source>
</evidence>
<dbReference type="Proteomes" id="UP000004699">
    <property type="component" value="Unassembled WGS sequence"/>
</dbReference>
<evidence type="ECO:0000256" key="14">
    <source>
        <dbReference type="ARBA" id="ARBA00030048"/>
    </source>
</evidence>